<reference evidence="1 2" key="1">
    <citation type="submission" date="2018-06" db="EMBL/GenBank/DDBJ databases">
        <title>Genome sequencing of Oceanotoga sp. sy52.</title>
        <authorList>
            <person name="Mori K."/>
        </authorList>
    </citation>
    <scope>NUCLEOTIDE SEQUENCE [LARGE SCALE GENOMIC DNA]</scope>
    <source>
        <strain evidence="2">sy52</strain>
    </source>
</reference>
<dbReference type="SFLD" id="SFLDG01129">
    <property type="entry name" value="C1.5:_HAD__Beta-PGM__Phosphata"/>
    <property type="match status" value="1"/>
</dbReference>
<dbReference type="SFLD" id="SFLDS00003">
    <property type="entry name" value="Haloacid_Dehalogenase"/>
    <property type="match status" value="1"/>
</dbReference>
<dbReference type="PANTHER" id="PTHR43434">
    <property type="entry name" value="PHOSPHOGLYCOLATE PHOSPHATASE"/>
    <property type="match status" value="1"/>
</dbReference>
<dbReference type="RefSeq" id="WP_190615703.1">
    <property type="nucleotide sequence ID" value="NZ_AP018712.1"/>
</dbReference>
<evidence type="ECO:0000313" key="1">
    <source>
        <dbReference type="EMBL" id="BBE30625.1"/>
    </source>
</evidence>
<dbReference type="Gene3D" id="3.40.50.1000">
    <property type="entry name" value="HAD superfamily/HAD-like"/>
    <property type="match status" value="1"/>
</dbReference>
<dbReference type="InterPro" id="IPR023214">
    <property type="entry name" value="HAD_sf"/>
</dbReference>
<dbReference type="AlphaFoldDB" id="A0A7G1G3M3"/>
<dbReference type="InterPro" id="IPR023198">
    <property type="entry name" value="PGP-like_dom2"/>
</dbReference>
<sequence length="215" mass="25178">MSYKYLFFDMDGTLFDTSEGIIYSMKKAYELNNLKPLEENEIIKLIGPTLDEIMNMLFKEDSKLKIKVRNDFRQIYASKGVFKLQLFPKVIKTLEILFKRNKKMYIITSKPSIFAEQIIEKFNMSKYFQKIFGVPLEGKIPSKSKRLKYLIRELNIPVKESIIIGDTESDINAGKYNNMDIICVKFGFCKNHEYLKNSCSYIINSFDDIFNIVGE</sequence>
<dbReference type="PANTHER" id="PTHR43434:SF20">
    <property type="entry name" value="5'-NUCLEOTIDASE"/>
    <property type="match status" value="1"/>
</dbReference>
<dbReference type="GO" id="GO:0004713">
    <property type="term" value="F:protein tyrosine kinase activity"/>
    <property type="evidence" value="ECO:0007669"/>
    <property type="project" value="TreeGrafter"/>
</dbReference>
<dbReference type="KEGG" id="ocy:OSSY52_07660"/>
<name>A0A7G1G3M3_9BACT</name>
<dbReference type="Gene3D" id="1.10.150.240">
    <property type="entry name" value="Putative phosphatase, domain 2"/>
    <property type="match status" value="1"/>
</dbReference>
<evidence type="ECO:0000313" key="2">
    <source>
        <dbReference type="Proteomes" id="UP000516361"/>
    </source>
</evidence>
<dbReference type="EMBL" id="AP018712">
    <property type="protein sequence ID" value="BBE30625.1"/>
    <property type="molecule type" value="Genomic_DNA"/>
</dbReference>
<protein>
    <submittedName>
        <fullName evidence="1">Phosphoglycolate phosphatase</fullName>
    </submittedName>
</protein>
<gene>
    <name evidence="1" type="ORF">OSSY52_07660</name>
</gene>
<dbReference type="InterPro" id="IPR050155">
    <property type="entry name" value="HAD-like_hydrolase_sf"/>
</dbReference>
<dbReference type="InterPro" id="IPR041492">
    <property type="entry name" value="HAD_2"/>
</dbReference>
<dbReference type="Pfam" id="PF13419">
    <property type="entry name" value="HAD_2"/>
    <property type="match status" value="1"/>
</dbReference>
<organism evidence="1 2">
    <name type="scientific">Tepiditoga spiralis</name>
    <dbReference type="NCBI Taxonomy" id="2108365"/>
    <lineage>
        <taxon>Bacteria</taxon>
        <taxon>Thermotogati</taxon>
        <taxon>Thermotogota</taxon>
        <taxon>Thermotogae</taxon>
        <taxon>Petrotogales</taxon>
        <taxon>Petrotogaceae</taxon>
        <taxon>Tepiditoga</taxon>
    </lineage>
</organism>
<accession>A0A7G1G3M3</accession>
<keyword evidence="2" id="KW-1185">Reference proteome</keyword>
<dbReference type="InterPro" id="IPR036412">
    <property type="entry name" value="HAD-like_sf"/>
</dbReference>
<proteinExistence type="predicted"/>
<dbReference type="InParanoid" id="A0A7G1G3M3"/>
<dbReference type="Proteomes" id="UP000516361">
    <property type="component" value="Chromosome"/>
</dbReference>
<dbReference type="GO" id="GO:0005829">
    <property type="term" value="C:cytosol"/>
    <property type="evidence" value="ECO:0007669"/>
    <property type="project" value="TreeGrafter"/>
</dbReference>
<dbReference type="SUPFAM" id="SSF56784">
    <property type="entry name" value="HAD-like"/>
    <property type="match status" value="1"/>
</dbReference>